<dbReference type="Proteomes" id="UP000595437">
    <property type="component" value="Chromosome 14"/>
</dbReference>
<evidence type="ECO:0000256" key="1">
    <source>
        <dbReference type="ARBA" id="ARBA00022536"/>
    </source>
</evidence>
<dbReference type="PANTHER" id="PTHR11219">
    <property type="entry name" value="TENEURIN AND N-ACETYLGLUCOSAMINE-1-PHOSPHODIESTER ALPHA-N-ACETYLGLUCOSAMINIDASE"/>
    <property type="match status" value="1"/>
</dbReference>
<dbReference type="PROSITE" id="PS01186">
    <property type="entry name" value="EGF_2"/>
    <property type="match status" value="1"/>
</dbReference>
<evidence type="ECO:0000313" key="7">
    <source>
        <dbReference type="Proteomes" id="UP000595437"/>
    </source>
</evidence>
<evidence type="ECO:0000256" key="3">
    <source>
        <dbReference type="ARBA" id="ARBA00023157"/>
    </source>
</evidence>
<protein>
    <recommendedName>
        <fullName evidence="5">EGF-like domain-containing protein</fullName>
    </recommendedName>
</protein>
<dbReference type="OrthoDB" id="6425750at2759"/>
<name>A0A7T8JYA4_CALRO</name>
<feature type="non-terminal residue" evidence="6">
    <location>
        <position position="64"/>
    </location>
</feature>
<dbReference type="InterPro" id="IPR000742">
    <property type="entry name" value="EGF"/>
</dbReference>
<dbReference type="Pfam" id="PF25024">
    <property type="entry name" value="EGF_TEN"/>
    <property type="match status" value="1"/>
</dbReference>
<sequence>VCPMLCSGQGDYVNGECVCHPGWKGKECSLRHEECLVPDCSGHGQCKDGSCRCMVGYTGEFCEK</sequence>
<dbReference type="PROSITE" id="PS00022">
    <property type="entry name" value="EGF_1"/>
    <property type="match status" value="1"/>
</dbReference>
<dbReference type="FunFam" id="2.10.25.10:FF:000013">
    <property type="entry name" value="Teneurin transmembrane protein 4"/>
    <property type="match status" value="1"/>
</dbReference>
<keyword evidence="2" id="KW-0677">Repeat</keyword>
<proteinExistence type="predicted"/>
<keyword evidence="1 4" id="KW-0245">EGF-like domain</keyword>
<keyword evidence="3 4" id="KW-1015">Disulfide bond</keyword>
<feature type="domain" description="EGF-like" evidence="5">
    <location>
        <begin position="31"/>
        <end position="63"/>
    </location>
</feature>
<dbReference type="PANTHER" id="PTHR11219:SF72">
    <property type="entry name" value="TENEURIN-M"/>
    <property type="match status" value="1"/>
</dbReference>
<feature type="non-terminal residue" evidence="6">
    <location>
        <position position="1"/>
    </location>
</feature>
<dbReference type="SMART" id="SM00181">
    <property type="entry name" value="EGF"/>
    <property type="match status" value="2"/>
</dbReference>
<dbReference type="PROSITE" id="PS50026">
    <property type="entry name" value="EGF_3"/>
    <property type="match status" value="1"/>
</dbReference>
<evidence type="ECO:0000313" key="6">
    <source>
        <dbReference type="EMBL" id="QQP39608.1"/>
    </source>
</evidence>
<reference evidence="7" key="1">
    <citation type="submission" date="2021-01" db="EMBL/GenBank/DDBJ databases">
        <title>Caligus Genome Assembly.</title>
        <authorList>
            <person name="Gallardo-Escarate C."/>
        </authorList>
    </citation>
    <scope>NUCLEOTIDE SEQUENCE [LARGE SCALE GENOMIC DNA]</scope>
</reference>
<dbReference type="EMBL" id="CP045903">
    <property type="protein sequence ID" value="QQP39608.1"/>
    <property type="molecule type" value="Genomic_DNA"/>
</dbReference>
<evidence type="ECO:0000259" key="5">
    <source>
        <dbReference type="PROSITE" id="PS50026"/>
    </source>
</evidence>
<accession>A0A7T8JYA4</accession>
<dbReference type="InterPro" id="IPR051216">
    <property type="entry name" value="Teneurin"/>
</dbReference>
<comment type="caution">
    <text evidence="4">Lacks conserved residue(s) required for the propagation of feature annotation.</text>
</comment>
<feature type="disulfide bond" evidence="4">
    <location>
        <begin position="53"/>
        <end position="62"/>
    </location>
</feature>
<evidence type="ECO:0000256" key="4">
    <source>
        <dbReference type="PROSITE-ProRule" id="PRU00076"/>
    </source>
</evidence>
<dbReference type="Gene3D" id="2.10.25.10">
    <property type="entry name" value="Laminin"/>
    <property type="match status" value="2"/>
</dbReference>
<organism evidence="6 7">
    <name type="scientific">Caligus rogercresseyi</name>
    <name type="common">Sea louse</name>
    <dbReference type="NCBI Taxonomy" id="217165"/>
    <lineage>
        <taxon>Eukaryota</taxon>
        <taxon>Metazoa</taxon>
        <taxon>Ecdysozoa</taxon>
        <taxon>Arthropoda</taxon>
        <taxon>Crustacea</taxon>
        <taxon>Multicrustacea</taxon>
        <taxon>Hexanauplia</taxon>
        <taxon>Copepoda</taxon>
        <taxon>Siphonostomatoida</taxon>
        <taxon>Caligidae</taxon>
        <taxon>Caligus</taxon>
    </lineage>
</organism>
<dbReference type="SUPFAM" id="SSF57196">
    <property type="entry name" value="EGF/Laminin"/>
    <property type="match status" value="2"/>
</dbReference>
<evidence type="ECO:0000256" key="2">
    <source>
        <dbReference type="ARBA" id="ARBA00022737"/>
    </source>
</evidence>
<keyword evidence="7" id="KW-1185">Reference proteome</keyword>
<dbReference type="AlphaFoldDB" id="A0A7T8JYA4"/>
<gene>
    <name evidence="6" type="ORF">FKW44_020547</name>
</gene>
<dbReference type="GO" id="GO:0008045">
    <property type="term" value="P:motor neuron axon guidance"/>
    <property type="evidence" value="ECO:0007669"/>
    <property type="project" value="TreeGrafter"/>
</dbReference>